<sequence length="736" mass="83042">MTLSSMCEIFLRDYKNIDYDTPSKLFYTYTCAKLDVLVTINGSANLKCPSQSSSASTNWFVPGSVPPISKDRTLYTNDNRISITGNFRNGEYNLRISNFKTSDVGIYKCTVSIKNVAYQHEFNLLIGKPPTNLKIENFENQSTVQRKEGEELSLQCTVKSGQPKEILLFEKNGDMVKESNTSTVNLTIILSHTDHQSRYTCKAISPALDVSLSQSVTVMVLYAPQVNLGKVGESLMIKEGNNLTVNCIAEGNPEPYNYTWTKMCETTRLISTLPAFIMNGILRKDAGLYSCVVTNKIGSGKADTNVVVMYSPRVDIIYTNYTEITKQRYLVCKVKGVPEEYTFYQWEHKSYYGDHIRFMSGNQNGSLTLPTDTIRDSGYQDNGYYKCTASNGISDTNGRVKQSAEVYLVVEGKPVFVSDNVDEVYGTYLGPISLVVNIFSIPKYTKLEVLDGRSQPITFGSNSRLIEENTSVMDRFLGTEIKVIGYKITVKIERLTNDNIDTYTFKAKNGFGQSVHMIAVLSAGTPEPPLNVTVAPVANGARVEWTTNFNGGFKQHFFVEYREQGNKGWKKVKTLPTTFNNRMFWTIGNLHEDRSYSFRMFSRNKIGDSNTTEEFDLKIFKKKNEATVYGVVGSVSLVSMLVIVCLIYLIKKRTNKQGKTKKKSVMKDYSQAYKLEERVYDEIDVTQMTGSVFTKTEQNEGNDNKDGIQPIQTENSDENTVLSHENLHDKNSYEQF</sequence>
<dbReference type="Gene3D" id="2.60.40.10">
    <property type="entry name" value="Immunoglobulins"/>
    <property type="match status" value="5"/>
</dbReference>
<dbReference type="GO" id="GO:0098609">
    <property type="term" value="P:cell-cell adhesion"/>
    <property type="evidence" value="ECO:0007669"/>
    <property type="project" value="TreeGrafter"/>
</dbReference>
<feature type="domain" description="Ig-like" evidence="8">
    <location>
        <begin position="130"/>
        <end position="217"/>
    </location>
</feature>
<name>A0A8B6BU37_MYTGA</name>
<evidence type="ECO:0000259" key="8">
    <source>
        <dbReference type="PROSITE" id="PS50835"/>
    </source>
</evidence>
<protein>
    <recommendedName>
        <fullName evidence="12">NCAM</fullName>
    </recommendedName>
</protein>
<dbReference type="InterPro" id="IPR003598">
    <property type="entry name" value="Ig_sub2"/>
</dbReference>
<evidence type="ECO:0000256" key="7">
    <source>
        <dbReference type="SAM" id="Phobius"/>
    </source>
</evidence>
<dbReference type="InterPro" id="IPR051275">
    <property type="entry name" value="Cell_adhesion_signaling"/>
</dbReference>
<feature type="domain" description="Ig-like" evidence="8">
    <location>
        <begin position="312"/>
        <end position="407"/>
    </location>
</feature>
<keyword evidence="5" id="KW-0393">Immunoglobulin domain</keyword>
<dbReference type="SMART" id="SM00409">
    <property type="entry name" value="IG"/>
    <property type="match status" value="4"/>
</dbReference>
<dbReference type="Pfam" id="PF00041">
    <property type="entry name" value="fn3"/>
    <property type="match status" value="1"/>
</dbReference>
<dbReference type="SMART" id="SM00408">
    <property type="entry name" value="IGc2"/>
    <property type="match status" value="4"/>
</dbReference>
<dbReference type="PANTHER" id="PTHR11640">
    <property type="entry name" value="NEPHRIN"/>
    <property type="match status" value="1"/>
</dbReference>
<comment type="caution">
    <text evidence="10">The sequence shown here is derived from an EMBL/GenBank/DDBJ whole genome shotgun (WGS) entry which is preliminary data.</text>
</comment>
<keyword evidence="11" id="KW-1185">Reference proteome</keyword>
<dbReference type="AlphaFoldDB" id="A0A8B6BU37"/>
<evidence type="ECO:0000256" key="2">
    <source>
        <dbReference type="ARBA" id="ARBA00023136"/>
    </source>
</evidence>
<dbReference type="SUPFAM" id="SSF49265">
    <property type="entry name" value="Fibronectin type III"/>
    <property type="match status" value="1"/>
</dbReference>
<dbReference type="Pfam" id="PF13927">
    <property type="entry name" value="Ig_3"/>
    <property type="match status" value="1"/>
</dbReference>
<dbReference type="CDD" id="cd00063">
    <property type="entry name" value="FN3"/>
    <property type="match status" value="1"/>
</dbReference>
<gene>
    <name evidence="10" type="ORF">MGAL_10B050963</name>
</gene>
<evidence type="ECO:0008006" key="12">
    <source>
        <dbReference type="Google" id="ProtNLM"/>
    </source>
</evidence>
<feature type="domain" description="Fibronectin type-III" evidence="9">
    <location>
        <begin position="528"/>
        <end position="623"/>
    </location>
</feature>
<proteinExistence type="predicted"/>
<keyword evidence="7" id="KW-1133">Transmembrane helix</keyword>
<dbReference type="Proteomes" id="UP000596742">
    <property type="component" value="Unassembled WGS sequence"/>
</dbReference>
<dbReference type="GO" id="GO:0050839">
    <property type="term" value="F:cell adhesion molecule binding"/>
    <property type="evidence" value="ECO:0007669"/>
    <property type="project" value="TreeGrafter"/>
</dbReference>
<dbReference type="PANTHER" id="PTHR11640:SF164">
    <property type="entry name" value="MAM DOMAIN-CONTAINING GLYCOSYLPHOSPHATIDYLINOSITOL ANCHOR PROTEIN 1"/>
    <property type="match status" value="1"/>
</dbReference>
<keyword evidence="3" id="KW-1015">Disulfide bond</keyword>
<dbReference type="InterPro" id="IPR036116">
    <property type="entry name" value="FN3_sf"/>
</dbReference>
<dbReference type="InterPro" id="IPR003961">
    <property type="entry name" value="FN3_dom"/>
</dbReference>
<accession>A0A8B6BU37</accession>
<feature type="region of interest" description="Disordered" evidence="6">
    <location>
        <begin position="692"/>
        <end position="736"/>
    </location>
</feature>
<evidence type="ECO:0000313" key="11">
    <source>
        <dbReference type="Proteomes" id="UP000596742"/>
    </source>
</evidence>
<feature type="transmembrane region" description="Helical" evidence="7">
    <location>
        <begin position="628"/>
        <end position="650"/>
    </location>
</feature>
<dbReference type="Pfam" id="PF07686">
    <property type="entry name" value="V-set"/>
    <property type="match status" value="1"/>
</dbReference>
<feature type="domain" description="Ig-like" evidence="8">
    <location>
        <begin position="224"/>
        <end position="307"/>
    </location>
</feature>
<evidence type="ECO:0000256" key="4">
    <source>
        <dbReference type="ARBA" id="ARBA00023180"/>
    </source>
</evidence>
<keyword evidence="7" id="KW-0812">Transmembrane</keyword>
<keyword evidence="4" id="KW-0325">Glycoprotein</keyword>
<evidence type="ECO:0000256" key="1">
    <source>
        <dbReference type="ARBA" id="ARBA00004479"/>
    </source>
</evidence>
<dbReference type="InterPro" id="IPR013106">
    <property type="entry name" value="Ig_V-set"/>
</dbReference>
<dbReference type="InterPro" id="IPR036179">
    <property type="entry name" value="Ig-like_dom_sf"/>
</dbReference>
<dbReference type="GO" id="GO:0005911">
    <property type="term" value="C:cell-cell junction"/>
    <property type="evidence" value="ECO:0007669"/>
    <property type="project" value="TreeGrafter"/>
</dbReference>
<evidence type="ECO:0000256" key="5">
    <source>
        <dbReference type="ARBA" id="ARBA00023319"/>
    </source>
</evidence>
<comment type="subcellular location">
    <subcellularLocation>
        <location evidence="1">Membrane</location>
        <topology evidence="1">Single-pass type I membrane protein</topology>
    </subcellularLocation>
</comment>
<evidence type="ECO:0000313" key="10">
    <source>
        <dbReference type="EMBL" id="VDH95663.1"/>
    </source>
</evidence>
<dbReference type="SUPFAM" id="SSF48726">
    <property type="entry name" value="Immunoglobulin"/>
    <property type="match status" value="4"/>
</dbReference>
<dbReference type="SMART" id="SM00060">
    <property type="entry name" value="FN3"/>
    <property type="match status" value="1"/>
</dbReference>
<feature type="compositionally biased region" description="Polar residues" evidence="6">
    <location>
        <begin position="710"/>
        <end position="723"/>
    </location>
</feature>
<dbReference type="OrthoDB" id="9972932at2759"/>
<evidence type="ECO:0000259" key="9">
    <source>
        <dbReference type="PROSITE" id="PS50853"/>
    </source>
</evidence>
<feature type="domain" description="Ig-like" evidence="8">
    <location>
        <begin position="22"/>
        <end position="123"/>
    </location>
</feature>
<dbReference type="InterPro" id="IPR013783">
    <property type="entry name" value="Ig-like_fold"/>
</dbReference>
<dbReference type="PROSITE" id="PS50853">
    <property type="entry name" value="FN3"/>
    <property type="match status" value="1"/>
</dbReference>
<dbReference type="EMBL" id="UYJE01000719">
    <property type="protein sequence ID" value="VDH95663.1"/>
    <property type="molecule type" value="Genomic_DNA"/>
</dbReference>
<evidence type="ECO:0000256" key="6">
    <source>
        <dbReference type="SAM" id="MobiDB-lite"/>
    </source>
</evidence>
<dbReference type="InterPro" id="IPR007110">
    <property type="entry name" value="Ig-like_dom"/>
</dbReference>
<keyword evidence="2 7" id="KW-0472">Membrane</keyword>
<feature type="compositionally biased region" description="Basic and acidic residues" evidence="6">
    <location>
        <begin position="725"/>
        <end position="736"/>
    </location>
</feature>
<evidence type="ECO:0000256" key="3">
    <source>
        <dbReference type="ARBA" id="ARBA00023157"/>
    </source>
</evidence>
<dbReference type="GO" id="GO:0005886">
    <property type="term" value="C:plasma membrane"/>
    <property type="evidence" value="ECO:0007669"/>
    <property type="project" value="TreeGrafter"/>
</dbReference>
<dbReference type="PROSITE" id="PS50835">
    <property type="entry name" value="IG_LIKE"/>
    <property type="match status" value="4"/>
</dbReference>
<reference evidence="10" key="1">
    <citation type="submission" date="2018-11" db="EMBL/GenBank/DDBJ databases">
        <authorList>
            <person name="Alioto T."/>
            <person name="Alioto T."/>
        </authorList>
    </citation>
    <scope>NUCLEOTIDE SEQUENCE</scope>
</reference>
<organism evidence="10 11">
    <name type="scientific">Mytilus galloprovincialis</name>
    <name type="common">Mediterranean mussel</name>
    <dbReference type="NCBI Taxonomy" id="29158"/>
    <lineage>
        <taxon>Eukaryota</taxon>
        <taxon>Metazoa</taxon>
        <taxon>Spiralia</taxon>
        <taxon>Lophotrochozoa</taxon>
        <taxon>Mollusca</taxon>
        <taxon>Bivalvia</taxon>
        <taxon>Autobranchia</taxon>
        <taxon>Pteriomorphia</taxon>
        <taxon>Mytilida</taxon>
        <taxon>Mytiloidea</taxon>
        <taxon>Mytilidae</taxon>
        <taxon>Mytilinae</taxon>
        <taxon>Mytilus</taxon>
    </lineage>
</organism>
<feature type="compositionally biased region" description="Polar residues" evidence="6">
    <location>
        <begin position="692"/>
        <end position="701"/>
    </location>
</feature>
<dbReference type="InterPro" id="IPR003599">
    <property type="entry name" value="Ig_sub"/>
</dbReference>